<keyword evidence="2" id="KW-1133">Transmembrane helix</keyword>
<name>A0ABR3J6H9_9AGAR</name>
<evidence type="ECO:0000256" key="1">
    <source>
        <dbReference type="SAM" id="MobiDB-lite"/>
    </source>
</evidence>
<feature type="transmembrane region" description="Helical" evidence="2">
    <location>
        <begin position="605"/>
        <end position="629"/>
    </location>
</feature>
<feature type="transmembrane region" description="Helical" evidence="2">
    <location>
        <begin position="547"/>
        <end position="567"/>
    </location>
</feature>
<protein>
    <submittedName>
        <fullName evidence="3">Uncharacterized protein</fullName>
    </submittedName>
</protein>
<keyword evidence="2" id="KW-0472">Membrane</keyword>
<dbReference type="Proteomes" id="UP001556367">
    <property type="component" value="Unassembled WGS sequence"/>
</dbReference>
<feature type="region of interest" description="Disordered" evidence="1">
    <location>
        <begin position="19"/>
        <end position="53"/>
    </location>
</feature>
<proteinExistence type="predicted"/>
<sequence>MAVKDLIRVFDPDPDNIQLTTTTRQSTNGSDAHRTLPRPRGARFISHSPPAPKVTSSVEEQVELGSFGPSASSLPVLPYSRESISSEHLDEVEKTSDIADVKERMRPTILPVDGEDPFSAPMSARDYGTPTKPRIEHLHSLDPLASPLLQRKHRFPPHSPIPATTLFARKAAPLFLPKLDTLLESLPKPEFSFPAYSRNEPQMFPPMDRLAASGRSIEDLELNSQEPPFWRNRKTILGSAVNIILGFTGSSALATFYSLQGLVNTIQVFALVLRTIVPIGKQNVVDSWRKLFLGTIPNILALNFASTLIESLTLLLIFMAIAMGLLVYFFRSTPLCERYVMLEGLQKTEFQGSKWGILVVTFLLTVIYLPLSTMAIHVLVWSEDLWPAGNPYINSTTFPPQLAPLGPPSEFRDPLDFCWTTTMKKNEINYSAVVIIVAVLVVASLTVWFPLALRKVINRSAPRVDPFTELGRPRGSENMDREYQRLLSRDRNPFAFLYGGFRRSWGSYESTYLFAKFSTLFIIAVIDSQNCLFRNLSRKWVPIARQILLVAFMIGFFVTQCILAPFLDPVNNASEWVSRLNYVSTSAVALGVALDIPGKNILDTYILYIIYIVTYGFTFYFTIINTGIMHRLVKRISRRVDFSIDVFSPLMDTSIHLRRRIWQESITTLLLTSPDCKIPPKQPMSFAQARDLDFPPYLLEFAGTPAERHVENLKILREIGSVAYMKGVAIITGPDQELHKQLADEIQNNIVGPDSYWKPDSAIKPGCSSFFGNSWWVPFPPTLVMRYDDGPSVVIQEVKDLELFISQNTSRDIQLRREVRMSLRALDGQSVIWPYEHIEAVGANTLWSRRKRYSAKASTWYHAGVLSLKRRGQLFWHSIPLGSGFGVELKYAKHVQVSGDVIGLNDDFDLTPALARFISLNRETIARRIDTIELAISSYRRHHREESARKADALSYAFLPHVYDRPQADLTKWVVEHEHDIRVRQLIVGSEDCLTTAYERLSFVSKTDAGAWWYIFWDDFWRRNNDAISALKQHETDFNPYYPTSIAYTPLPRAALEAFLVQRGLLSRTPRWKDVFHSGFLNKIYMRLNEAAFHGSSRAIMFHLGEGRSEFTMYDVGMGQASTIGTGGGTDHDDAYVRPRPTYLWEGLLTDPVRTRRKHGARLFAKLGAWLGVTPLWRSGVRSMGVSLDVRLEGNRYVVLEDLHSEKSSPVEARRR</sequence>
<evidence type="ECO:0000256" key="2">
    <source>
        <dbReference type="SAM" id="Phobius"/>
    </source>
</evidence>
<gene>
    <name evidence="3" type="ORF">HGRIS_007967</name>
</gene>
<keyword evidence="4" id="KW-1185">Reference proteome</keyword>
<accession>A0ABR3J6H9</accession>
<reference evidence="4" key="1">
    <citation type="submission" date="2024-06" db="EMBL/GenBank/DDBJ databases">
        <title>Multi-omics analyses provide insights into the biosynthesis of the anticancer antibiotic pleurotin in Hohenbuehelia grisea.</title>
        <authorList>
            <person name="Weaver J.A."/>
            <person name="Alberti F."/>
        </authorList>
    </citation>
    <scope>NUCLEOTIDE SEQUENCE [LARGE SCALE GENOMIC DNA]</scope>
    <source>
        <strain evidence="4">T-177</strain>
    </source>
</reference>
<evidence type="ECO:0000313" key="4">
    <source>
        <dbReference type="Proteomes" id="UP001556367"/>
    </source>
</evidence>
<feature type="compositionally biased region" description="Polar residues" evidence="1">
    <location>
        <begin position="19"/>
        <end position="30"/>
    </location>
</feature>
<feature type="transmembrane region" description="Helical" evidence="2">
    <location>
        <begin position="430"/>
        <end position="453"/>
    </location>
</feature>
<evidence type="ECO:0000313" key="3">
    <source>
        <dbReference type="EMBL" id="KAL0951249.1"/>
    </source>
</evidence>
<organism evidence="3 4">
    <name type="scientific">Hohenbuehelia grisea</name>
    <dbReference type="NCBI Taxonomy" id="104357"/>
    <lineage>
        <taxon>Eukaryota</taxon>
        <taxon>Fungi</taxon>
        <taxon>Dikarya</taxon>
        <taxon>Basidiomycota</taxon>
        <taxon>Agaricomycotina</taxon>
        <taxon>Agaricomycetes</taxon>
        <taxon>Agaricomycetidae</taxon>
        <taxon>Agaricales</taxon>
        <taxon>Pleurotineae</taxon>
        <taxon>Pleurotaceae</taxon>
        <taxon>Hohenbuehelia</taxon>
    </lineage>
</organism>
<comment type="caution">
    <text evidence="3">The sequence shown here is derived from an EMBL/GenBank/DDBJ whole genome shotgun (WGS) entry which is preliminary data.</text>
</comment>
<feature type="transmembrane region" description="Helical" evidence="2">
    <location>
        <begin position="355"/>
        <end position="380"/>
    </location>
</feature>
<feature type="transmembrane region" description="Helical" evidence="2">
    <location>
        <begin position="315"/>
        <end position="334"/>
    </location>
</feature>
<keyword evidence="2" id="KW-0812">Transmembrane</keyword>
<dbReference type="EMBL" id="JASNQZ010000011">
    <property type="protein sequence ID" value="KAL0951249.1"/>
    <property type="molecule type" value="Genomic_DNA"/>
</dbReference>
<feature type="transmembrane region" description="Helical" evidence="2">
    <location>
        <begin position="236"/>
        <end position="256"/>
    </location>
</feature>